<evidence type="ECO:0000313" key="22">
    <source>
        <dbReference type="Proteomes" id="UP000462885"/>
    </source>
</evidence>
<dbReference type="GO" id="GO:0016787">
    <property type="term" value="F:hydrolase activity"/>
    <property type="evidence" value="ECO:0007669"/>
    <property type="project" value="InterPro"/>
</dbReference>
<reference evidence="9 23" key="6">
    <citation type="submission" date="2020-04" db="EMBL/GenBank/DDBJ databases">
        <authorList>
            <person name="Pieper L."/>
        </authorList>
    </citation>
    <scope>NUCLEOTIDE SEQUENCE [LARGE SCALE GENOMIC DNA]</scope>
    <source>
        <strain evidence="9 23">B33</strain>
    </source>
</reference>
<evidence type="ECO:0000313" key="7">
    <source>
        <dbReference type="EMBL" id="MDB0851624.1"/>
    </source>
</evidence>
<feature type="signal peptide" evidence="1">
    <location>
        <begin position="1"/>
        <end position="21"/>
    </location>
</feature>
<dbReference type="Proteomes" id="UP001181258">
    <property type="component" value="Unassembled WGS sequence"/>
</dbReference>
<dbReference type="EMBL" id="JAHOGA010000001">
    <property type="protein sequence ID" value="MBV3487057.1"/>
    <property type="molecule type" value="Genomic_DNA"/>
</dbReference>
<evidence type="ECO:0000313" key="21">
    <source>
        <dbReference type="Proteomes" id="UP000441522"/>
    </source>
</evidence>
<evidence type="ECO:0000313" key="6">
    <source>
        <dbReference type="EMBL" id="MBV3487057.1"/>
    </source>
</evidence>
<reference evidence="7" key="9">
    <citation type="submission" date="2023-01" db="EMBL/GenBank/DDBJ databases">
        <title>Human gut microbiome strain richness.</title>
        <authorList>
            <person name="Chen-Liaw A."/>
        </authorList>
    </citation>
    <scope>NUCLEOTIDE SEQUENCE</scope>
    <source>
        <strain evidence="7">H9_m1001271B151109d0_201107</strain>
    </source>
</reference>
<dbReference type="PANTHER" id="PTHR43143:SF5">
    <property type="entry name" value="SECRETED PROTEIN"/>
    <property type="match status" value="1"/>
</dbReference>
<reference evidence="3 15" key="1">
    <citation type="submission" date="2015-09" db="EMBL/GenBank/DDBJ databases">
        <authorList>
            <consortium name="Pathogen Informatics"/>
        </authorList>
    </citation>
    <scope>NUCLEOTIDE SEQUENCE [LARGE SCALE GENOMIC DNA]</scope>
    <source>
        <strain evidence="3 15">2789STDY5834842</strain>
    </source>
</reference>
<reference evidence="6" key="8">
    <citation type="submission" date="2021-06" db="EMBL/GenBank/DDBJ databases">
        <title>Collection of gut derived symbiotic bacterial strains cultured from healthy donors.</title>
        <authorList>
            <person name="Lin H."/>
            <person name="Littmann E."/>
            <person name="Pamer E.G."/>
        </authorList>
    </citation>
    <scope>NUCLEOTIDE SEQUENCE</scope>
    <source>
        <strain evidence="6">MSK.19.85</strain>
    </source>
</reference>
<dbReference type="EMBL" id="QSSN01000006">
    <property type="protein sequence ID" value="RGL87220.1"/>
    <property type="molecule type" value="Genomic_DNA"/>
</dbReference>
<gene>
    <name evidence="10" type="ORF">BHV80_02005</name>
    <name evidence="14" type="ORF">DW043_02755</name>
    <name evidence="13" type="ORF">DW105_01845</name>
    <name evidence="12" type="ORF">DWV70_07330</name>
    <name evidence="11" type="ORF">DXC44_07290</name>
    <name evidence="3" type="ORF">ERS852457_02654</name>
    <name evidence="5" type="ORF">F9Z94_03375</name>
    <name evidence="4" type="ORF">GAS29_10170</name>
    <name evidence="9" type="ORF">HUV05_03185</name>
    <name evidence="6" type="ORF">KSX14_00085</name>
    <name evidence="7" type="ORF">PL594_08910</name>
    <name evidence="8" type="ORF">RVY68_22670</name>
</gene>
<evidence type="ECO:0000313" key="18">
    <source>
        <dbReference type="Proteomes" id="UP000283958"/>
    </source>
</evidence>
<reference evidence="9 23" key="7">
    <citation type="submission" date="2020-07" db="EMBL/GenBank/DDBJ databases">
        <title>Bacterial metabolism rescues the inhibition of intestinal drug absorption by food and drug additives.</title>
        <authorList>
            <person name="Zou L."/>
            <person name="Spanogiannopoulos P."/>
            <person name="Chien H.-C."/>
            <person name="Pieper L.M."/>
            <person name="Cai W."/>
            <person name="Khuri N."/>
            <person name="Pottel J."/>
            <person name="Vora B."/>
            <person name="Ni Z."/>
            <person name="Tsakalozou E."/>
            <person name="Zhang W."/>
            <person name="Shoichet B.K."/>
            <person name="Giacomini K.M."/>
            <person name="Turnbaugh P.J."/>
        </authorList>
    </citation>
    <scope>NUCLEOTIDE SEQUENCE [LARGE SCALE GENOMIC DNA]</scope>
    <source>
        <strain evidence="9 23">B33</strain>
    </source>
</reference>
<feature type="domain" description="Calcineurin-like phosphoesterase" evidence="2">
    <location>
        <begin position="55"/>
        <end position="260"/>
    </location>
</feature>
<evidence type="ECO:0000313" key="20">
    <source>
        <dbReference type="Proteomes" id="UP000286392"/>
    </source>
</evidence>
<evidence type="ECO:0000313" key="8">
    <source>
        <dbReference type="EMBL" id="MDU0251382.1"/>
    </source>
</evidence>
<evidence type="ECO:0000313" key="12">
    <source>
        <dbReference type="EMBL" id="RGW48540.1"/>
    </source>
</evidence>
<evidence type="ECO:0000313" key="16">
    <source>
        <dbReference type="Proteomes" id="UP000186631"/>
    </source>
</evidence>
<evidence type="ECO:0000256" key="1">
    <source>
        <dbReference type="SAM" id="SignalP"/>
    </source>
</evidence>
<dbReference type="AlphaFoldDB" id="A0A174HLY8"/>
<dbReference type="PANTHER" id="PTHR43143">
    <property type="entry name" value="METALLOPHOSPHOESTERASE, CALCINEURIN SUPERFAMILY"/>
    <property type="match status" value="1"/>
</dbReference>
<reference evidence="4 21" key="4">
    <citation type="journal article" date="2019" name="Nat. Med.">
        <title>A library of human gut bacterial isolates paired with longitudinal multiomics data enables mechanistic microbiome research.</title>
        <authorList>
            <person name="Poyet M."/>
            <person name="Groussin M."/>
            <person name="Gibbons S.M."/>
            <person name="Avila-Pacheco J."/>
            <person name="Jiang X."/>
            <person name="Kearney S.M."/>
            <person name="Perrotta A.R."/>
            <person name="Berdy B."/>
            <person name="Zhao S."/>
            <person name="Lieberman T.D."/>
            <person name="Swanson P.K."/>
            <person name="Smith M."/>
            <person name="Roesemann S."/>
            <person name="Alexander J.E."/>
            <person name="Rich S.A."/>
            <person name="Livny J."/>
            <person name="Vlamakis H."/>
            <person name="Clish C."/>
            <person name="Bullock K."/>
            <person name="Deik A."/>
            <person name="Scott J."/>
            <person name="Pierce K.A."/>
            <person name="Xavier R.J."/>
            <person name="Alm E.J."/>
        </authorList>
    </citation>
    <scope>NUCLEOTIDE SEQUENCE [LARGE SCALE GENOMIC DNA]</scope>
    <source>
        <strain evidence="4 21">BIOML-A5</strain>
    </source>
</reference>
<dbReference type="RefSeq" id="WP_016271301.1">
    <property type="nucleotide sequence ID" value="NZ_BAABYE010000001.1"/>
</dbReference>
<dbReference type="Proteomes" id="UP001210999">
    <property type="component" value="Unassembled WGS sequence"/>
</dbReference>
<dbReference type="Proteomes" id="UP000285469">
    <property type="component" value="Unassembled WGS sequence"/>
</dbReference>
<evidence type="ECO:0000313" key="23">
    <source>
        <dbReference type="Proteomes" id="UP000524321"/>
    </source>
</evidence>
<evidence type="ECO:0000313" key="19">
    <source>
        <dbReference type="Proteomes" id="UP000285469"/>
    </source>
</evidence>
<evidence type="ECO:0000313" key="13">
    <source>
        <dbReference type="EMBL" id="RHJ80349.1"/>
    </source>
</evidence>
<dbReference type="EMBL" id="QRMN01000003">
    <property type="protein sequence ID" value="RHJ80349.1"/>
    <property type="molecule type" value="Genomic_DNA"/>
</dbReference>
<evidence type="ECO:0000313" key="15">
    <source>
        <dbReference type="Proteomes" id="UP000095333"/>
    </source>
</evidence>
<evidence type="ECO:0000313" key="10">
    <source>
        <dbReference type="EMBL" id="OKZ54472.1"/>
    </source>
</evidence>
<evidence type="ECO:0000313" key="5">
    <source>
        <dbReference type="EMBL" id="KAB5441676.1"/>
    </source>
</evidence>
<dbReference type="EMBL" id="JAWDHD010000013">
    <property type="protein sequence ID" value="MDU0251382.1"/>
    <property type="molecule type" value="Genomic_DNA"/>
</dbReference>
<evidence type="ECO:0000313" key="11">
    <source>
        <dbReference type="EMBL" id="RGL87220.1"/>
    </source>
</evidence>
<dbReference type="EMBL" id="CYZI01000016">
    <property type="protein sequence ID" value="CUO73905.1"/>
    <property type="molecule type" value="Genomic_DNA"/>
</dbReference>
<protein>
    <submittedName>
        <fullName evidence="3">Calcineurin-like phosphoesterase</fullName>
    </submittedName>
    <submittedName>
        <fullName evidence="6">Metallophosphoesterase</fullName>
    </submittedName>
    <submittedName>
        <fullName evidence="4">Serine/threonine protein phosphatase</fullName>
    </submittedName>
</protein>
<evidence type="ECO:0000313" key="14">
    <source>
        <dbReference type="EMBL" id="RHK90605.1"/>
    </source>
</evidence>
<evidence type="ECO:0000313" key="9">
    <source>
        <dbReference type="EMBL" id="NVB72533.1"/>
    </source>
</evidence>
<sequence length="352" mass="40402">MKKLSFFLLCFLLFISSYSQNKPTLSDKNSFSMILLPDPQSYTKFDTNQPIFELMTAWVASVKKNLAVKAVLCTGDLVEQNECLVPDNVNGNQTSEEQWKAASRAFERLDHRLPYIICGGNHDYGYKRAENRLCNISKYFPVTRNLLWKDCLVSVCNNAFGVPTLENAAYEFTNKNWGNILVIVLEFAPRDEVLEWAKSLAISERFENHKVFVLTHSYLRWDGSIIEKESYGVSPANYGKVIWEKLLYPCKNIRMLICGHYCSTEGFVYNVGQRCDKNIAGKNVFQMMFNAQTEGGGWHGNGGDGWLRIMEFMPDGKTIKIKTFSPFFAISPTTEKYAWRTEEFDQFDIVLD</sequence>
<dbReference type="Proteomes" id="UP000462885">
    <property type="component" value="Unassembled WGS sequence"/>
</dbReference>
<dbReference type="EMBL" id="QSAI01000011">
    <property type="protein sequence ID" value="RGW48540.1"/>
    <property type="molecule type" value="Genomic_DNA"/>
</dbReference>
<accession>A0A174HLY8</accession>
<proteinExistence type="predicted"/>
<reference evidence="5 22" key="5">
    <citation type="submission" date="2019-10" db="EMBL/GenBank/DDBJ databases">
        <title>Genome Sequence and Assembly of iSURF_14.</title>
        <authorList>
            <person name="Wucher B.R."/>
            <person name="Ruoff K.L."/>
            <person name="Price C.E."/>
            <person name="Valls R.R."/>
            <person name="O'Toole G.A."/>
        </authorList>
    </citation>
    <scope>NUCLEOTIDE SEQUENCE [LARGE SCALE GENOMIC DNA]</scope>
    <source>
        <strain evidence="5 22">ANK132K_3B</strain>
    </source>
</reference>
<dbReference type="Proteomes" id="UP000524321">
    <property type="component" value="Unassembled WGS sequence"/>
</dbReference>
<dbReference type="Gene3D" id="3.60.21.10">
    <property type="match status" value="1"/>
</dbReference>
<dbReference type="EMBL" id="JAQKEI010000009">
    <property type="protein sequence ID" value="MDB0851624.1"/>
    <property type="molecule type" value="Genomic_DNA"/>
</dbReference>
<reference evidence="8" key="10">
    <citation type="submission" date="2023-10" db="EMBL/GenBank/DDBJ databases">
        <title>Genome of potential pathogenic bacteria in Crohn's disease.</title>
        <authorList>
            <person name="Rodriguez-Palacios A."/>
        </authorList>
    </citation>
    <scope>NUCLEOTIDE SEQUENCE</scope>
    <source>
        <strain evidence="8">CavFT-hAR107</strain>
    </source>
</reference>
<dbReference type="EMBL" id="WCIF01000002">
    <property type="protein sequence ID" value="KAB5441676.1"/>
    <property type="molecule type" value="Genomic_DNA"/>
</dbReference>
<dbReference type="Proteomes" id="UP000283958">
    <property type="component" value="Unassembled WGS sequence"/>
</dbReference>
<evidence type="ECO:0000313" key="17">
    <source>
        <dbReference type="Proteomes" id="UP000261278"/>
    </source>
</evidence>
<evidence type="ECO:0000259" key="2">
    <source>
        <dbReference type="Pfam" id="PF00149"/>
    </source>
</evidence>
<dbReference type="InterPro" id="IPR029052">
    <property type="entry name" value="Metallo-depent_PP-like"/>
</dbReference>
<dbReference type="Proteomes" id="UP000758576">
    <property type="component" value="Unassembled WGS sequence"/>
</dbReference>
<dbReference type="EMBL" id="MNQV01000059">
    <property type="protein sequence ID" value="OKZ54472.1"/>
    <property type="molecule type" value="Genomic_DNA"/>
</dbReference>
<evidence type="ECO:0000313" key="4">
    <source>
        <dbReference type="EMBL" id="KAB3856303.1"/>
    </source>
</evidence>
<reference evidence="17 18" key="3">
    <citation type="submission" date="2018-08" db="EMBL/GenBank/DDBJ databases">
        <title>A genome reference for cultivated species of the human gut microbiota.</title>
        <authorList>
            <person name="Zou Y."/>
            <person name="Xue W."/>
            <person name="Luo G."/>
        </authorList>
    </citation>
    <scope>NUCLEOTIDE SEQUENCE [LARGE SCALE GENOMIC DNA]</scope>
    <source>
        <strain evidence="12 19">AF12-25</strain>
        <strain evidence="14 20">AF39-8AT</strain>
        <strain evidence="13 18">AM09-18</strain>
        <strain evidence="11 17">TF05-18</strain>
    </source>
</reference>
<dbReference type="Proteomes" id="UP000261278">
    <property type="component" value="Unassembled WGS sequence"/>
</dbReference>
<name>A0A174HLY8_PHOVU</name>
<dbReference type="Proteomes" id="UP000441522">
    <property type="component" value="Unassembled WGS sequence"/>
</dbReference>
<reference evidence="10 16" key="2">
    <citation type="journal article" date="2016" name="Nat. Biotechnol.">
        <title>Measurement of bacterial replication rates in microbial communities.</title>
        <authorList>
            <person name="Brown C.T."/>
            <person name="Olm M.R."/>
            <person name="Thomas B.C."/>
            <person name="Banfield J.F."/>
        </authorList>
    </citation>
    <scope>NUCLEOTIDE SEQUENCE [LARGE SCALE GENOMIC DNA]</scope>
    <source>
        <strain evidence="10">42_262</strain>
    </source>
</reference>
<dbReference type="InterPro" id="IPR051918">
    <property type="entry name" value="STPP_CPPED1"/>
</dbReference>
<dbReference type="SUPFAM" id="SSF56300">
    <property type="entry name" value="Metallo-dependent phosphatases"/>
    <property type="match status" value="1"/>
</dbReference>
<dbReference type="Proteomes" id="UP000186631">
    <property type="component" value="Unassembled WGS sequence"/>
</dbReference>
<dbReference type="InterPro" id="IPR004843">
    <property type="entry name" value="Calcineurin-like_PHP"/>
</dbReference>
<dbReference type="Pfam" id="PF00149">
    <property type="entry name" value="Metallophos"/>
    <property type="match status" value="1"/>
</dbReference>
<dbReference type="Proteomes" id="UP000286392">
    <property type="component" value="Unassembled WGS sequence"/>
</dbReference>
<dbReference type="Proteomes" id="UP000095333">
    <property type="component" value="Unassembled WGS sequence"/>
</dbReference>
<keyword evidence="1" id="KW-0732">Signal</keyword>
<dbReference type="EMBL" id="JABWDJ010000007">
    <property type="protein sequence ID" value="NVB72533.1"/>
    <property type="molecule type" value="Genomic_DNA"/>
</dbReference>
<organism evidence="3 15">
    <name type="scientific">Phocaeicola vulgatus</name>
    <name type="common">Bacteroides vulgatus</name>
    <dbReference type="NCBI Taxonomy" id="821"/>
    <lineage>
        <taxon>Bacteria</taxon>
        <taxon>Pseudomonadati</taxon>
        <taxon>Bacteroidota</taxon>
        <taxon>Bacteroidia</taxon>
        <taxon>Bacteroidales</taxon>
        <taxon>Bacteroidaceae</taxon>
        <taxon>Phocaeicola</taxon>
    </lineage>
</organism>
<feature type="chain" id="PRO_5014251496" evidence="1">
    <location>
        <begin position="22"/>
        <end position="352"/>
    </location>
</feature>
<evidence type="ECO:0000313" key="3">
    <source>
        <dbReference type="EMBL" id="CUO73905.1"/>
    </source>
</evidence>
<dbReference type="EMBL" id="QROB01000002">
    <property type="protein sequence ID" value="RHK90605.1"/>
    <property type="molecule type" value="Genomic_DNA"/>
</dbReference>
<dbReference type="EMBL" id="WCWW01000020">
    <property type="protein sequence ID" value="KAB3856303.1"/>
    <property type="molecule type" value="Genomic_DNA"/>
</dbReference>